<protein>
    <submittedName>
        <fullName evidence="2">Amine oxidase</fullName>
    </submittedName>
</protein>
<organism evidence="2 3">
    <name type="scientific">Plakobranchus ocellatus</name>
    <dbReference type="NCBI Taxonomy" id="259542"/>
    <lineage>
        <taxon>Eukaryota</taxon>
        <taxon>Metazoa</taxon>
        <taxon>Spiralia</taxon>
        <taxon>Lophotrochozoa</taxon>
        <taxon>Mollusca</taxon>
        <taxon>Gastropoda</taxon>
        <taxon>Heterobranchia</taxon>
        <taxon>Euthyneura</taxon>
        <taxon>Panpulmonata</taxon>
        <taxon>Sacoglossa</taxon>
        <taxon>Placobranchoidea</taxon>
        <taxon>Plakobranchidae</taxon>
        <taxon>Plakobranchus</taxon>
    </lineage>
</organism>
<keyword evidence="3" id="KW-1185">Reference proteome</keyword>
<dbReference type="Proteomes" id="UP000735302">
    <property type="component" value="Unassembled WGS sequence"/>
</dbReference>
<evidence type="ECO:0000313" key="3">
    <source>
        <dbReference type="Proteomes" id="UP000735302"/>
    </source>
</evidence>
<gene>
    <name evidence="2" type="ORF">PoB_004861900</name>
</gene>
<feature type="chain" id="PRO_5043472667" evidence="1">
    <location>
        <begin position="22"/>
        <end position="212"/>
    </location>
</feature>
<dbReference type="AlphaFoldDB" id="A0AAV4BPS4"/>
<comment type="caution">
    <text evidence="2">The sequence shown here is derived from an EMBL/GenBank/DDBJ whole genome shotgun (WGS) entry which is preliminary data.</text>
</comment>
<sequence length="212" mass="22968">MGISSVLFYLVLGCILAACSASISLSHNKDGFTLSNLEPNKYFSYGVAPKQMGQNVTISFYDVSVSTSDCNDLSVEVQNSGYFKNDINRVAILCYAYNIQSYTLSSTFGFHVIIRTGKKPVTGQISARFTLPSGQEPAHNKMISGFQTLRQARVSVSGLEPQKGPCRSHGRLLSTVPPTYPLASGKFSCDQPVAVFAKTLKARHPADERGAV</sequence>
<feature type="signal peptide" evidence="1">
    <location>
        <begin position="1"/>
        <end position="21"/>
    </location>
</feature>
<proteinExistence type="predicted"/>
<accession>A0AAV4BPS4</accession>
<keyword evidence="1" id="KW-0732">Signal</keyword>
<reference evidence="2 3" key="1">
    <citation type="journal article" date="2021" name="Elife">
        <title>Chloroplast acquisition without the gene transfer in kleptoplastic sea slugs, Plakobranchus ocellatus.</title>
        <authorList>
            <person name="Maeda T."/>
            <person name="Takahashi S."/>
            <person name="Yoshida T."/>
            <person name="Shimamura S."/>
            <person name="Takaki Y."/>
            <person name="Nagai Y."/>
            <person name="Toyoda A."/>
            <person name="Suzuki Y."/>
            <person name="Arimoto A."/>
            <person name="Ishii H."/>
            <person name="Satoh N."/>
            <person name="Nishiyama T."/>
            <person name="Hasebe M."/>
            <person name="Maruyama T."/>
            <person name="Minagawa J."/>
            <person name="Obokata J."/>
            <person name="Shigenobu S."/>
        </authorList>
    </citation>
    <scope>NUCLEOTIDE SEQUENCE [LARGE SCALE GENOMIC DNA]</scope>
</reference>
<dbReference type="EMBL" id="BLXT01005315">
    <property type="protein sequence ID" value="GFO22114.1"/>
    <property type="molecule type" value="Genomic_DNA"/>
</dbReference>
<evidence type="ECO:0000313" key="2">
    <source>
        <dbReference type="EMBL" id="GFO22114.1"/>
    </source>
</evidence>
<evidence type="ECO:0000256" key="1">
    <source>
        <dbReference type="SAM" id="SignalP"/>
    </source>
</evidence>
<name>A0AAV4BPS4_9GAST</name>